<dbReference type="GO" id="GO:0003677">
    <property type="term" value="F:DNA binding"/>
    <property type="evidence" value="ECO:0007669"/>
    <property type="project" value="UniProtKB-UniRule"/>
</dbReference>
<protein>
    <submittedName>
        <fullName evidence="4">Putative HTH-type transcriptional regulator YfiR</fullName>
    </submittedName>
</protein>
<name>A0A0W0YGJ7_9GAMM</name>
<dbReference type="STRING" id="28087.Lsai_2227"/>
<dbReference type="AlphaFoldDB" id="A0A0W0YGJ7"/>
<dbReference type="PANTHER" id="PTHR43479">
    <property type="entry name" value="ACREF/ENVCD OPERON REPRESSOR-RELATED"/>
    <property type="match status" value="1"/>
</dbReference>
<sequence length="178" mass="21042">MTQELTIKHCDKRKEIILKAALKCFLQFGYSKTSMEDVAKEANLSRPLIYLKFKNKEELYVEVIEYLTEGRIEKAKHALKAHESKKQKLIEFYEILLLKPWEQLMERPMSADLYWAYKTLFQELAQKHKLLALQCIENIFESKELALLFVLAVEGLKSDLPDTQTLKKRLDMLIERFV</sequence>
<evidence type="ECO:0000256" key="2">
    <source>
        <dbReference type="PROSITE-ProRule" id="PRU00335"/>
    </source>
</evidence>
<keyword evidence="1 2" id="KW-0238">DNA-binding</keyword>
<organism evidence="4 5">
    <name type="scientific">Legionella sainthelensi</name>
    <dbReference type="NCBI Taxonomy" id="28087"/>
    <lineage>
        <taxon>Bacteria</taxon>
        <taxon>Pseudomonadati</taxon>
        <taxon>Pseudomonadota</taxon>
        <taxon>Gammaproteobacteria</taxon>
        <taxon>Legionellales</taxon>
        <taxon>Legionellaceae</taxon>
        <taxon>Legionella</taxon>
    </lineage>
</organism>
<feature type="domain" description="HTH tetR-type" evidence="3">
    <location>
        <begin position="11"/>
        <end position="71"/>
    </location>
</feature>
<feature type="DNA-binding region" description="H-T-H motif" evidence="2">
    <location>
        <begin position="34"/>
        <end position="53"/>
    </location>
</feature>
<dbReference type="eggNOG" id="COG1309">
    <property type="taxonomic scope" value="Bacteria"/>
</dbReference>
<reference evidence="4 5" key="1">
    <citation type="submission" date="2015-11" db="EMBL/GenBank/DDBJ databases">
        <title>Genomic analysis of 38 Legionella species identifies large and diverse effector repertoires.</title>
        <authorList>
            <person name="Burstein D."/>
            <person name="Amaro F."/>
            <person name="Zusman T."/>
            <person name="Lifshitz Z."/>
            <person name="Cohen O."/>
            <person name="Gilbert J.A."/>
            <person name="Pupko T."/>
            <person name="Shuman H.A."/>
            <person name="Segal G."/>
        </authorList>
    </citation>
    <scope>NUCLEOTIDE SEQUENCE [LARGE SCALE GENOMIC DNA]</scope>
    <source>
        <strain evidence="4 5">Mt.St.Helens-4</strain>
    </source>
</reference>
<dbReference type="Gene3D" id="1.10.357.10">
    <property type="entry name" value="Tetracycline Repressor, domain 2"/>
    <property type="match status" value="1"/>
</dbReference>
<dbReference type="PATRIC" id="fig|28087.4.peg.2399"/>
<evidence type="ECO:0000259" key="3">
    <source>
        <dbReference type="PROSITE" id="PS50977"/>
    </source>
</evidence>
<dbReference type="InterPro" id="IPR050624">
    <property type="entry name" value="HTH-type_Tx_Regulator"/>
</dbReference>
<evidence type="ECO:0000256" key="1">
    <source>
        <dbReference type="ARBA" id="ARBA00023125"/>
    </source>
</evidence>
<evidence type="ECO:0000313" key="5">
    <source>
        <dbReference type="Proteomes" id="UP000054621"/>
    </source>
</evidence>
<dbReference type="InterPro" id="IPR001647">
    <property type="entry name" value="HTH_TetR"/>
</dbReference>
<dbReference type="OrthoDB" id="8534868at2"/>
<dbReference type="InterPro" id="IPR009057">
    <property type="entry name" value="Homeodomain-like_sf"/>
</dbReference>
<dbReference type="EMBL" id="LNYV01000034">
    <property type="protein sequence ID" value="KTD56097.1"/>
    <property type="molecule type" value="Genomic_DNA"/>
</dbReference>
<proteinExistence type="predicted"/>
<comment type="caution">
    <text evidence="4">The sequence shown here is derived from an EMBL/GenBank/DDBJ whole genome shotgun (WGS) entry which is preliminary data.</text>
</comment>
<evidence type="ECO:0000313" key="4">
    <source>
        <dbReference type="EMBL" id="KTD56097.1"/>
    </source>
</evidence>
<dbReference type="PANTHER" id="PTHR43479:SF11">
    <property type="entry name" value="ACREF_ENVCD OPERON REPRESSOR-RELATED"/>
    <property type="match status" value="1"/>
</dbReference>
<accession>A0A0W0YGJ7</accession>
<dbReference type="PRINTS" id="PR00455">
    <property type="entry name" value="HTHTETR"/>
</dbReference>
<dbReference type="PROSITE" id="PS50977">
    <property type="entry name" value="HTH_TETR_2"/>
    <property type="match status" value="1"/>
</dbReference>
<dbReference type="Proteomes" id="UP000054621">
    <property type="component" value="Unassembled WGS sequence"/>
</dbReference>
<dbReference type="SUPFAM" id="SSF46689">
    <property type="entry name" value="Homeodomain-like"/>
    <property type="match status" value="1"/>
</dbReference>
<gene>
    <name evidence="4" type="primary">yfiR</name>
    <name evidence="4" type="ORF">Lsai_2227</name>
</gene>
<dbReference type="RefSeq" id="WP_035905794.1">
    <property type="nucleotide sequence ID" value="NZ_CAAAJE010000006.1"/>
</dbReference>
<dbReference type="Pfam" id="PF00440">
    <property type="entry name" value="TetR_N"/>
    <property type="match status" value="1"/>
</dbReference>